<dbReference type="RefSeq" id="XP_016234432.1">
    <property type="nucleotide sequence ID" value="XM_016381330.1"/>
</dbReference>
<evidence type="ECO:0000313" key="3">
    <source>
        <dbReference type="EMBL" id="KIW14216.1"/>
    </source>
</evidence>
<proteinExistence type="inferred from homology"/>
<dbReference type="STRING" id="91928.A0A0D1YGU3"/>
<dbReference type="OrthoDB" id="5946976at2759"/>
<name>A0A0D1YGU3_9EURO</name>
<dbReference type="Pfam" id="PF00144">
    <property type="entry name" value="Beta-lactamase"/>
    <property type="match status" value="1"/>
</dbReference>
<dbReference type="Gene3D" id="3.40.710.10">
    <property type="entry name" value="DD-peptidase/beta-lactamase superfamily"/>
    <property type="match status" value="1"/>
</dbReference>
<dbReference type="HOGENOM" id="CLU_493492_0_0_1"/>
<dbReference type="GeneID" id="27334080"/>
<sequence length="552" mass="62292">MDVILTDRYEARVNFLLAKYHVPGISISITNANRTVSKGFGLANVEPPRPVTTETIFDCSRAGMSLTAAAAATLVADQRVRWDTPVPELLPGFRLHSWDEPKFADILCHKSGVPGHPHSIMSQTAEHPDTPASVANKACYLETNSDRLDYYSDLMYTTASYLIEQISGQSFESYLVSHILVPLGIESTYLQPSRVQATHQAHHLATWHVYEENSHSYKAVASRDKPECQGAGMIYSTAAEFVKWLRAQLRLDPALFGPKMYRTLLKGRTYSTCLDPRPFMTQPQYTLGWNVRHYRNHRLVYQEGMSRAMFVPDAQEPFGFVILGNSAGIKYVAEILAMELVDELLGFPKEWRGHWEPLEDVQVQFERDLALWTYGQVEEQALSSCLDGYRRPSDKSQQRRSTVTPYPLTAYTGRYRHAGYGDIVVTTKLTSATLVNNAAPNASDMETTMIERLYIDATDRTVPFTLTLYPLCFCECQVHRGIMSKFLGLKETDQRSGFIHVAAETAPRPECQADAEWGNLLEGEAPIIQEIGLDLCLDLRTPDLVWFRRVSD</sequence>
<dbReference type="InterPro" id="IPR012338">
    <property type="entry name" value="Beta-lactam/transpept-like"/>
</dbReference>
<dbReference type="Proteomes" id="UP000053328">
    <property type="component" value="Unassembled WGS sequence"/>
</dbReference>
<dbReference type="PANTHER" id="PTHR46825">
    <property type="entry name" value="D-ALANYL-D-ALANINE-CARBOXYPEPTIDASE/ENDOPEPTIDASE AMPH"/>
    <property type="match status" value="1"/>
</dbReference>
<dbReference type="InterPro" id="IPR050491">
    <property type="entry name" value="AmpC-like"/>
</dbReference>
<feature type="domain" description="Beta-lactamase-related" evidence="2">
    <location>
        <begin position="16"/>
        <end position="328"/>
    </location>
</feature>
<evidence type="ECO:0000259" key="2">
    <source>
        <dbReference type="Pfam" id="PF00144"/>
    </source>
</evidence>
<evidence type="ECO:0000256" key="1">
    <source>
        <dbReference type="ARBA" id="ARBA00038215"/>
    </source>
</evidence>
<dbReference type="VEuPathDB" id="FungiDB:PV08_06997"/>
<gene>
    <name evidence="3" type="ORF">PV08_06997</name>
</gene>
<dbReference type="PANTHER" id="PTHR46825:SF9">
    <property type="entry name" value="BETA-LACTAMASE-RELATED DOMAIN-CONTAINING PROTEIN"/>
    <property type="match status" value="1"/>
</dbReference>
<evidence type="ECO:0000313" key="4">
    <source>
        <dbReference type="Proteomes" id="UP000053328"/>
    </source>
</evidence>
<keyword evidence="4" id="KW-1185">Reference proteome</keyword>
<comment type="similarity">
    <text evidence="1">Belongs to the peptidase S12 family.</text>
</comment>
<organism evidence="3 4">
    <name type="scientific">Exophiala spinifera</name>
    <dbReference type="NCBI Taxonomy" id="91928"/>
    <lineage>
        <taxon>Eukaryota</taxon>
        <taxon>Fungi</taxon>
        <taxon>Dikarya</taxon>
        <taxon>Ascomycota</taxon>
        <taxon>Pezizomycotina</taxon>
        <taxon>Eurotiomycetes</taxon>
        <taxon>Chaetothyriomycetidae</taxon>
        <taxon>Chaetothyriales</taxon>
        <taxon>Herpotrichiellaceae</taxon>
        <taxon>Exophiala</taxon>
    </lineage>
</organism>
<accession>A0A0D1YGU3</accession>
<dbReference type="AlphaFoldDB" id="A0A0D1YGU3"/>
<dbReference type="InterPro" id="IPR001466">
    <property type="entry name" value="Beta-lactam-related"/>
</dbReference>
<protein>
    <recommendedName>
        <fullName evidence="2">Beta-lactamase-related domain-containing protein</fullName>
    </recommendedName>
</protein>
<dbReference type="EMBL" id="KN847496">
    <property type="protein sequence ID" value="KIW14216.1"/>
    <property type="molecule type" value="Genomic_DNA"/>
</dbReference>
<dbReference type="SUPFAM" id="SSF56601">
    <property type="entry name" value="beta-lactamase/transpeptidase-like"/>
    <property type="match status" value="1"/>
</dbReference>
<reference evidence="3 4" key="1">
    <citation type="submission" date="2015-01" db="EMBL/GenBank/DDBJ databases">
        <title>The Genome Sequence of Exophiala spinifera CBS89968.</title>
        <authorList>
            <consortium name="The Broad Institute Genomics Platform"/>
            <person name="Cuomo C."/>
            <person name="de Hoog S."/>
            <person name="Gorbushina A."/>
            <person name="Stielow B."/>
            <person name="Teixiera M."/>
            <person name="Abouelleil A."/>
            <person name="Chapman S.B."/>
            <person name="Priest M."/>
            <person name="Young S.K."/>
            <person name="Wortman J."/>
            <person name="Nusbaum C."/>
            <person name="Birren B."/>
        </authorList>
    </citation>
    <scope>NUCLEOTIDE SEQUENCE [LARGE SCALE GENOMIC DNA]</scope>
    <source>
        <strain evidence="3 4">CBS 89968</strain>
    </source>
</reference>